<keyword evidence="9 16" id="KW-0418">Kinase</keyword>
<evidence type="ECO:0000256" key="4">
    <source>
        <dbReference type="ARBA" id="ARBA00022475"/>
    </source>
</evidence>
<dbReference type="Pfam" id="PF02743">
    <property type="entry name" value="dCache_1"/>
    <property type="match status" value="1"/>
</dbReference>
<dbReference type="Gene3D" id="1.10.287.130">
    <property type="match status" value="1"/>
</dbReference>
<accession>A0A5K7YCD3</accession>
<dbReference type="PANTHER" id="PTHR43065:SF46">
    <property type="entry name" value="C4-DICARBOXYLATE TRANSPORT SENSOR PROTEIN DCTB"/>
    <property type="match status" value="1"/>
</dbReference>
<keyword evidence="8" id="KW-0547">Nucleotide-binding</keyword>
<evidence type="ECO:0000256" key="8">
    <source>
        <dbReference type="ARBA" id="ARBA00022741"/>
    </source>
</evidence>
<name>A0A5K7YCD3_9BACT</name>
<dbReference type="Gene3D" id="3.30.450.20">
    <property type="entry name" value="PAS domain"/>
    <property type="match status" value="2"/>
</dbReference>
<feature type="domain" description="Histidine kinase" evidence="15">
    <location>
        <begin position="343"/>
        <end position="561"/>
    </location>
</feature>
<evidence type="ECO:0000256" key="6">
    <source>
        <dbReference type="ARBA" id="ARBA00022679"/>
    </source>
</evidence>
<dbReference type="GO" id="GO:0005886">
    <property type="term" value="C:plasma membrane"/>
    <property type="evidence" value="ECO:0007669"/>
    <property type="project" value="UniProtKB-SubCell"/>
</dbReference>
<dbReference type="OrthoDB" id="9777714at2"/>
<keyword evidence="6" id="KW-0808">Transferase</keyword>
<keyword evidence="13 14" id="KW-0472">Membrane</keyword>
<dbReference type="InterPro" id="IPR003661">
    <property type="entry name" value="HisK_dim/P_dom"/>
</dbReference>
<organism evidence="16 17">
    <name type="scientific">Desulfosarcina alkanivorans</name>
    <dbReference type="NCBI Taxonomy" id="571177"/>
    <lineage>
        <taxon>Bacteria</taxon>
        <taxon>Pseudomonadati</taxon>
        <taxon>Thermodesulfobacteriota</taxon>
        <taxon>Desulfobacteria</taxon>
        <taxon>Desulfobacterales</taxon>
        <taxon>Desulfosarcinaceae</taxon>
        <taxon>Desulfosarcina</taxon>
    </lineage>
</organism>
<keyword evidence="11 14" id="KW-1133">Transmembrane helix</keyword>
<gene>
    <name evidence="16" type="ORF">DSCA_05360</name>
</gene>
<dbReference type="CDD" id="cd12914">
    <property type="entry name" value="PDC1_DGC_like"/>
    <property type="match status" value="1"/>
</dbReference>
<dbReference type="SUPFAM" id="SSF47384">
    <property type="entry name" value="Homodimeric domain of signal transducing histidine kinase"/>
    <property type="match status" value="1"/>
</dbReference>
<dbReference type="GO" id="GO:0005524">
    <property type="term" value="F:ATP binding"/>
    <property type="evidence" value="ECO:0007669"/>
    <property type="project" value="UniProtKB-KW"/>
</dbReference>
<sequence length="577" mass="64278">MNRDTKPLSPYYRSLTRNMVLLVMAISLTPMLLVTGINLKQFSASHHEKIYAHLGELVLKHKQNMDSFLEERLQNIRFLADSIDFDRCGQENLVDSHLARLQRAYGPVFVDLGVVDEQGQQVAYAGPFRLEKARYADAEWFKQAIESRYYTSDVFLGLRGAPHFIISVRKTCMGQKWIIRATIDFVEFNRLVEKIRIGETGFAYILNRKGRFQTKPLFDFTPDPEIYARYFATLERGIKEVEIQERLDGSGVKSLYVSALLKGGDWLLVYKQASSDAYSDLRTAQAIAVVFFFLGGIAIVALAVSMSGKMVRRIATSDKEKEIMNRQVIETGKLASVGELAAGIAHEINNPVAIMVEEAGWLQDLMEDGAYETESDLQEFARALDQIRTQGRRCKEITHKLLSFARKTDSRIEDFEIGPLIEEVISLSAQRAKYSNVELVSHLEPRLPAISASHSELQQVFLNLINNALDAMDKTGGILKISARQEGGQILIGVSDNGPGIPKAILARIFDPFFTTKPVGSGTGLGLSICYGIIHKMGGAISVQSAVDAGTTFEIRIPVKADETSENEETATSDTFN</sequence>
<dbReference type="RefSeq" id="WP_155314954.1">
    <property type="nucleotide sequence ID" value="NZ_AP021874.1"/>
</dbReference>
<evidence type="ECO:0000256" key="13">
    <source>
        <dbReference type="ARBA" id="ARBA00023136"/>
    </source>
</evidence>
<dbReference type="Pfam" id="PF00512">
    <property type="entry name" value="HisKA"/>
    <property type="match status" value="1"/>
</dbReference>
<protein>
    <recommendedName>
        <fullName evidence="3">histidine kinase</fullName>
        <ecNumber evidence="3">2.7.13.3</ecNumber>
    </recommendedName>
</protein>
<evidence type="ECO:0000256" key="14">
    <source>
        <dbReference type="SAM" id="Phobius"/>
    </source>
</evidence>
<evidence type="ECO:0000256" key="2">
    <source>
        <dbReference type="ARBA" id="ARBA00004651"/>
    </source>
</evidence>
<comment type="catalytic activity">
    <reaction evidence="1">
        <text>ATP + protein L-histidine = ADP + protein N-phospho-L-histidine.</text>
        <dbReference type="EC" id="2.7.13.3"/>
    </reaction>
</comment>
<dbReference type="InterPro" id="IPR005467">
    <property type="entry name" value="His_kinase_dom"/>
</dbReference>
<keyword evidence="17" id="KW-1185">Reference proteome</keyword>
<dbReference type="InterPro" id="IPR036097">
    <property type="entry name" value="HisK_dim/P_sf"/>
</dbReference>
<dbReference type="SMART" id="SM00388">
    <property type="entry name" value="HisKA"/>
    <property type="match status" value="1"/>
</dbReference>
<proteinExistence type="predicted"/>
<evidence type="ECO:0000313" key="16">
    <source>
        <dbReference type="EMBL" id="BBO66606.1"/>
    </source>
</evidence>
<dbReference type="PANTHER" id="PTHR43065">
    <property type="entry name" value="SENSOR HISTIDINE KINASE"/>
    <property type="match status" value="1"/>
</dbReference>
<evidence type="ECO:0000256" key="3">
    <source>
        <dbReference type="ARBA" id="ARBA00012438"/>
    </source>
</evidence>
<keyword evidence="4" id="KW-1003">Cell membrane</keyword>
<feature type="transmembrane region" description="Helical" evidence="14">
    <location>
        <begin position="284"/>
        <end position="304"/>
    </location>
</feature>
<dbReference type="AlphaFoldDB" id="A0A5K7YCD3"/>
<comment type="subcellular location">
    <subcellularLocation>
        <location evidence="2">Cell membrane</location>
        <topology evidence="2">Multi-pass membrane protein</topology>
    </subcellularLocation>
</comment>
<feature type="transmembrane region" description="Helical" evidence="14">
    <location>
        <begin position="20"/>
        <end position="39"/>
    </location>
</feature>
<dbReference type="Proteomes" id="UP000427906">
    <property type="component" value="Chromosome"/>
</dbReference>
<dbReference type="Gene3D" id="3.30.565.10">
    <property type="entry name" value="Histidine kinase-like ATPase, C-terminal domain"/>
    <property type="match status" value="1"/>
</dbReference>
<dbReference type="SMART" id="SM00387">
    <property type="entry name" value="HATPase_c"/>
    <property type="match status" value="1"/>
</dbReference>
<reference evidence="16 17" key="1">
    <citation type="submission" date="2019-11" db="EMBL/GenBank/DDBJ databases">
        <title>Comparative genomics of hydrocarbon-degrading Desulfosarcina strains.</title>
        <authorList>
            <person name="Watanabe M."/>
            <person name="Kojima H."/>
            <person name="Fukui M."/>
        </authorList>
    </citation>
    <scope>NUCLEOTIDE SEQUENCE [LARGE SCALE GENOMIC DNA]</scope>
    <source>
        <strain evidence="16 17">PL12</strain>
    </source>
</reference>
<dbReference type="PROSITE" id="PS50109">
    <property type="entry name" value="HIS_KIN"/>
    <property type="match status" value="1"/>
</dbReference>
<dbReference type="InterPro" id="IPR003594">
    <property type="entry name" value="HATPase_dom"/>
</dbReference>
<dbReference type="SUPFAM" id="SSF55874">
    <property type="entry name" value="ATPase domain of HSP90 chaperone/DNA topoisomerase II/histidine kinase"/>
    <property type="match status" value="1"/>
</dbReference>
<evidence type="ECO:0000256" key="1">
    <source>
        <dbReference type="ARBA" id="ARBA00000085"/>
    </source>
</evidence>
<evidence type="ECO:0000256" key="9">
    <source>
        <dbReference type="ARBA" id="ARBA00022777"/>
    </source>
</evidence>
<dbReference type="EC" id="2.7.13.3" evidence="3"/>
<evidence type="ECO:0000256" key="5">
    <source>
        <dbReference type="ARBA" id="ARBA00022553"/>
    </source>
</evidence>
<dbReference type="EMBL" id="AP021874">
    <property type="protein sequence ID" value="BBO66606.1"/>
    <property type="molecule type" value="Genomic_DNA"/>
</dbReference>
<keyword evidence="7 14" id="KW-0812">Transmembrane</keyword>
<keyword evidence="10" id="KW-0067">ATP-binding</keyword>
<dbReference type="InterPro" id="IPR004358">
    <property type="entry name" value="Sig_transdc_His_kin-like_C"/>
</dbReference>
<dbReference type="PRINTS" id="PR00344">
    <property type="entry name" value="BCTRLSENSOR"/>
</dbReference>
<keyword evidence="12" id="KW-0902">Two-component regulatory system</keyword>
<evidence type="ECO:0000313" key="17">
    <source>
        <dbReference type="Proteomes" id="UP000427906"/>
    </source>
</evidence>
<keyword evidence="5" id="KW-0597">Phosphoprotein</keyword>
<evidence type="ECO:0000256" key="12">
    <source>
        <dbReference type="ARBA" id="ARBA00023012"/>
    </source>
</evidence>
<dbReference type="CDD" id="cd00082">
    <property type="entry name" value="HisKA"/>
    <property type="match status" value="1"/>
</dbReference>
<dbReference type="Pfam" id="PF02518">
    <property type="entry name" value="HATPase_c"/>
    <property type="match status" value="1"/>
</dbReference>
<evidence type="ECO:0000256" key="7">
    <source>
        <dbReference type="ARBA" id="ARBA00022692"/>
    </source>
</evidence>
<dbReference type="GO" id="GO:0000155">
    <property type="term" value="F:phosphorelay sensor kinase activity"/>
    <property type="evidence" value="ECO:0007669"/>
    <property type="project" value="InterPro"/>
</dbReference>
<dbReference type="KEGG" id="dalk:DSCA_05360"/>
<evidence type="ECO:0000256" key="11">
    <source>
        <dbReference type="ARBA" id="ARBA00022989"/>
    </source>
</evidence>
<evidence type="ECO:0000256" key="10">
    <source>
        <dbReference type="ARBA" id="ARBA00022840"/>
    </source>
</evidence>
<dbReference type="InterPro" id="IPR036890">
    <property type="entry name" value="HATPase_C_sf"/>
</dbReference>
<evidence type="ECO:0000259" key="15">
    <source>
        <dbReference type="PROSITE" id="PS50109"/>
    </source>
</evidence>
<dbReference type="InterPro" id="IPR033479">
    <property type="entry name" value="dCache_1"/>
</dbReference>